<name>A0A0F9EFZ6_9ZZZZ</name>
<dbReference type="EMBL" id="LAZR01037164">
    <property type="protein sequence ID" value="KKL22918.1"/>
    <property type="molecule type" value="Genomic_DNA"/>
</dbReference>
<proteinExistence type="predicted"/>
<dbReference type="AlphaFoldDB" id="A0A0F9EFZ6"/>
<reference evidence="1" key="1">
    <citation type="journal article" date="2015" name="Nature">
        <title>Complex archaea that bridge the gap between prokaryotes and eukaryotes.</title>
        <authorList>
            <person name="Spang A."/>
            <person name="Saw J.H."/>
            <person name="Jorgensen S.L."/>
            <person name="Zaremba-Niedzwiedzka K."/>
            <person name="Martijn J."/>
            <person name="Lind A.E."/>
            <person name="van Eijk R."/>
            <person name="Schleper C."/>
            <person name="Guy L."/>
            <person name="Ettema T.J."/>
        </authorList>
    </citation>
    <scope>NUCLEOTIDE SEQUENCE</scope>
</reference>
<gene>
    <name evidence="1" type="ORF">LCGC14_2430600</name>
</gene>
<evidence type="ECO:0000313" key="1">
    <source>
        <dbReference type="EMBL" id="KKL22918.1"/>
    </source>
</evidence>
<protein>
    <submittedName>
        <fullName evidence="1">Uncharacterized protein</fullName>
    </submittedName>
</protein>
<comment type="caution">
    <text evidence="1">The sequence shown here is derived from an EMBL/GenBank/DDBJ whole genome shotgun (WGS) entry which is preliminary data.</text>
</comment>
<sequence length="113" mass="12671">MQEFIECVIHAVEISAITPEQSQRIIADYMYPRLLEPGAIIPMRPDRTAELENIIRKGVGDMLPDYIGADKAEEIRDVIYTWRKGIGYNAGITSLALASAAFKKIEELLCDKS</sequence>
<organism evidence="1">
    <name type="scientific">marine sediment metagenome</name>
    <dbReference type="NCBI Taxonomy" id="412755"/>
    <lineage>
        <taxon>unclassified sequences</taxon>
        <taxon>metagenomes</taxon>
        <taxon>ecological metagenomes</taxon>
    </lineage>
</organism>
<accession>A0A0F9EFZ6</accession>